<organism evidence="7 8">
    <name type="scientific">Peptoniphilus indolicus</name>
    <dbReference type="NCBI Taxonomy" id="33030"/>
    <lineage>
        <taxon>Bacteria</taxon>
        <taxon>Bacillati</taxon>
        <taxon>Bacillota</taxon>
        <taxon>Tissierellia</taxon>
        <taxon>Tissierellales</taxon>
        <taxon>Peptoniphilaceae</taxon>
        <taxon>Peptoniphilus</taxon>
    </lineage>
</organism>
<accession>A0A379DE83</accession>
<evidence type="ECO:0000256" key="3">
    <source>
        <dbReference type="ARBA" id="ARBA00022801"/>
    </source>
</evidence>
<keyword evidence="5" id="KW-0694">RNA-binding</keyword>
<keyword evidence="4" id="KW-0460">Magnesium</keyword>
<evidence type="ECO:0000256" key="5">
    <source>
        <dbReference type="ARBA" id="ARBA00022884"/>
    </source>
</evidence>
<dbReference type="GO" id="GO:0006364">
    <property type="term" value="P:rRNA processing"/>
    <property type="evidence" value="ECO:0007669"/>
    <property type="project" value="TreeGrafter"/>
</dbReference>
<dbReference type="RefSeq" id="WP_115312271.1">
    <property type="nucleotide sequence ID" value="NZ_UGTH01000001.1"/>
</dbReference>
<evidence type="ECO:0000256" key="4">
    <source>
        <dbReference type="ARBA" id="ARBA00022842"/>
    </source>
</evidence>
<dbReference type="GO" id="GO:0005737">
    <property type="term" value="C:cytoplasm"/>
    <property type="evidence" value="ECO:0007669"/>
    <property type="project" value="TreeGrafter"/>
</dbReference>
<evidence type="ECO:0000256" key="2">
    <source>
        <dbReference type="ARBA" id="ARBA00022723"/>
    </source>
</evidence>
<reference evidence="7 8" key="1">
    <citation type="submission" date="2018-06" db="EMBL/GenBank/DDBJ databases">
        <authorList>
            <consortium name="Pathogen Informatics"/>
            <person name="Doyle S."/>
        </authorList>
    </citation>
    <scope>NUCLEOTIDE SEQUENCE [LARGE SCALE GENOMIC DNA]</scope>
    <source>
        <strain evidence="7 8">NCTC11088</strain>
    </source>
</reference>
<dbReference type="EC" id="3.1.26.12" evidence="7"/>
<proteinExistence type="predicted"/>
<dbReference type="PANTHER" id="PTHR30001">
    <property type="entry name" value="RIBONUCLEASE"/>
    <property type="match status" value="1"/>
</dbReference>
<evidence type="ECO:0000313" key="7">
    <source>
        <dbReference type="EMBL" id="SUB76189.1"/>
    </source>
</evidence>
<feature type="domain" description="RNA-binding protein AU-1/Ribonuclease E/G" evidence="6">
    <location>
        <begin position="91"/>
        <end position="338"/>
    </location>
</feature>
<dbReference type="Proteomes" id="UP000254777">
    <property type="component" value="Unassembled WGS sequence"/>
</dbReference>
<dbReference type="InterPro" id="IPR004659">
    <property type="entry name" value="RNase_E/G"/>
</dbReference>
<dbReference type="EMBL" id="UGTH01000001">
    <property type="protein sequence ID" value="SUB76189.1"/>
    <property type="molecule type" value="Genomic_DNA"/>
</dbReference>
<dbReference type="InterPro" id="IPR019307">
    <property type="entry name" value="RNA-bd_AU-1/RNase_E/G"/>
</dbReference>
<keyword evidence="2" id="KW-0479">Metal-binding</keyword>
<dbReference type="Pfam" id="PF10150">
    <property type="entry name" value="RNase_E_G"/>
    <property type="match status" value="1"/>
</dbReference>
<gene>
    <name evidence="7" type="primary">rne</name>
    <name evidence="7" type="ORF">NCTC11088_02002</name>
</gene>
<evidence type="ECO:0000259" key="6">
    <source>
        <dbReference type="Pfam" id="PF10150"/>
    </source>
</evidence>
<evidence type="ECO:0000256" key="1">
    <source>
        <dbReference type="ARBA" id="ARBA00001946"/>
    </source>
</evidence>
<sequence>MKYYVDSHENLIIGYDNKIEKIIRLDDPINNIYRGSVQKKVKGIGVFIDLGDYMGYTQEKISQSEGESVIVKVIKVPSEKEKALKVSTKLSVTGNAIILFDDDFIKVSSKINTEMRNRLLNFAQENSFKGVLFRTDSQNTTFEFLKEEYTNLKEKLNLLESEKDRLPTPKLLYKETIANRINLKENEEILFNDLELFKHYKNLKNSKLDAGFRIKYISELVKDLNVLTEREVALPNGGNITIEKTLAFTVIDVNSKGYNARSSHEVVRKINLDATKEIVRQILLRNISGAIIIDYIDSDEQIKKEIINLLKKELKQDGKNTTVYGFTRMGLLEMSRKNRGEELSNIWVR</sequence>
<keyword evidence="3 7" id="KW-0378">Hydrolase</keyword>
<dbReference type="AlphaFoldDB" id="A0A379DE83"/>
<comment type="cofactor">
    <cofactor evidence="1">
        <name>Mg(2+)</name>
        <dbReference type="ChEBI" id="CHEBI:18420"/>
    </cofactor>
</comment>
<dbReference type="PANTHER" id="PTHR30001:SF0">
    <property type="entry name" value="RIBONUCLEASE G"/>
    <property type="match status" value="1"/>
</dbReference>
<dbReference type="GO" id="GO:0046872">
    <property type="term" value="F:metal ion binding"/>
    <property type="evidence" value="ECO:0007669"/>
    <property type="project" value="UniProtKB-KW"/>
</dbReference>
<name>A0A379DE83_9FIRM</name>
<dbReference type="GO" id="GO:0003723">
    <property type="term" value="F:RNA binding"/>
    <property type="evidence" value="ECO:0007669"/>
    <property type="project" value="UniProtKB-KW"/>
</dbReference>
<protein>
    <submittedName>
        <fullName evidence="7">Ribonuclease E</fullName>
        <ecNumber evidence="7">3.1.26.12</ecNumber>
    </submittedName>
</protein>
<dbReference type="GO" id="GO:0008995">
    <property type="term" value="F:ribonuclease E activity"/>
    <property type="evidence" value="ECO:0007669"/>
    <property type="project" value="UniProtKB-EC"/>
</dbReference>
<evidence type="ECO:0000313" key="8">
    <source>
        <dbReference type="Proteomes" id="UP000254777"/>
    </source>
</evidence>